<dbReference type="SUPFAM" id="SSF55271">
    <property type="entry name" value="DNA repair protein MutS, domain I"/>
    <property type="match status" value="1"/>
</dbReference>
<dbReference type="PROSITE" id="PS00486">
    <property type="entry name" value="DNA_MISMATCH_REPAIR_2"/>
    <property type="match status" value="1"/>
</dbReference>
<evidence type="ECO:0000259" key="10">
    <source>
        <dbReference type="PROSITE" id="PS00486"/>
    </source>
</evidence>
<dbReference type="InterPro" id="IPR007861">
    <property type="entry name" value="DNA_mismatch_repair_MutS_clamp"/>
</dbReference>
<dbReference type="GO" id="GO:0003684">
    <property type="term" value="F:damaged DNA binding"/>
    <property type="evidence" value="ECO:0007669"/>
    <property type="project" value="UniProtKB-UniRule"/>
</dbReference>
<keyword evidence="12" id="KW-1185">Reference proteome</keyword>
<dbReference type="SUPFAM" id="SSF48334">
    <property type="entry name" value="DNA repair protein MutS, domain III"/>
    <property type="match status" value="1"/>
</dbReference>
<dbReference type="Pfam" id="PF05192">
    <property type="entry name" value="MutS_III"/>
    <property type="match status" value="1"/>
</dbReference>
<dbReference type="GO" id="GO:0005829">
    <property type="term" value="C:cytosol"/>
    <property type="evidence" value="ECO:0007669"/>
    <property type="project" value="TreeGrafter"/>
</dbReference>
<dbReference type="FunFam" id="3.40.1170.10:FF:000001">
    <property type="entry name" value="DNA mismatch repair protein MutS"/>
    <property type="match status" value="1"/>
</dbReference>
<dbReference type="InterPro" id="IPR045076">
    <property type="entry name" value="MutS"/>
</dbReference>
<dbReference type="Gene3D" id="3.30.420.110">
    <property type="entry name" value="MutS, connector domain"/>
    <property type="match status" value="1"/>
</dbReference>
<accession>E6LDV3</accession>
<name>E6LDV3_ENTI1</name>
<dbReference type="SMART" id="SM00534">
    <property type="entry name" value="MUTSac"/>
    <property type="match status" value="1"/>
</dbReference>
<dbReference type="GO" id="GO:0140664">
    <property type="term" value="F:ATP-dependent DNA damage sensor activity"/>
    <property type="evidence" value="ECO:0007669"/>
    <property type="project" value="InterPro"/>
</dbReference>
<dbReference type="GO" id="GO:0030983">
    <property type="term" value="F:mismatched DNA binding"/>
    <property type="evidence" value="ECO:0007669"/>
    <property type="project" value="InterPro"/>
</dbReference>
<evidence type="ECO:0000256" key="2">
    <source>
        <dbReference type="ARBA" id="ARBA00021982"/>
    </source>
</evidence>
<dbReference type="Pfam" id="PF00488">
    <property type="entry name" value="MutS_V"/>
    <property type="match status" value="1"/>
</dbReference>
<keyword evidence="6 8" id="KW-0238">DNA-binding</keyword>
<evidence type="ECO:0000256" key="1">
    <source>
        <dbReference type="ARBA" id="ARBA00006271"/>
    </source>
</evidence>
<dbReference type="NCBIfam" id="TIGR01070">
    <property type="entry name" value="mutS1"/>
    <property type="match status" value="1"/>
</dbReference>
<keyword evidence="4 8" id="KW-0227">DNA damage</keyword>
<feature type="binding site" evidence="8">
    <location>
        <begin position="606"/>
        <end position="613"/>
    </location>
    <ligand>
        <name>ATP</name>
        <dbReference type="ChEBI" id="CHEBI:30616"/>
    </ligand>
</feature>
<evidence type="ECO:0000256" key="5">
    <source>
        <dbReference type="ARBA" id="ARBA00022840"/>
    </source>
</evidence>
<dbReference type="SMART" id="SM00533">
    <property type="entry name" value="MUTSd"/>
    <property type="match status" value="1"/>
</dbReference>
<dbReference type="HOGENOM" id="CLU_002472_1_3_9"/>
<dbReference type="InterPro" id="IPR016151">
    <property type="entry name" value="DNA_mismatch_repair_MutS_N"/>
</dbReference>
<dbReference type="InterPro" id="IPR017261">
    <property type="entry name" value="DNA_mismatch_repair_MutS/MSH"/>
</dbReference>
<dbReference type="PANTHER" id="PTHR11361">
    <property type="entry name" value="DNA MISMATCH REPAIR PROTEIN MUTS FAMILY MEMBER"/>
    <property type="match status" value="1"/>
</dbReference>
<dbReference type="InterPro" id="IPR027417">
    <property type="entry name" value="P-loop_NTPase"/>
</dbReference>
<dbReference type="InterPro" id="IPR005748">
    <property type="entry name" value="DNA_mismatch_repair_MutS"/>
</dbReference>
<dbReference type="PANTHER" id="PTHR11361:SF34">
    <property type="entry name" value="DNA MISMATCH REPAIR PROTEIN MSH1, MITOCHONDRIAL"/>
    <property type="match status" value="1"/>
</dbReference>
<dbReference type="InterPro" id="IPR036187">
    <property type="entry name" value="DNA_mismatch_repair_MutS_sf"/>
</dbReference>
<dbReference type="EMBL" id="AEPV01000020">
    <property type="protein sequence ID" value="EFU74615.1"/>
    <property type="molecule type" value="Genomic_DNA"/>
</dbReference>
<dbReference type="eggNOG" id="COG0249">
    <property type="taxonomic scope" value="Bacteria"/>
</dbReference>
<dbReference type="Gene3D" id="1.10.1420.10">
    <property type="match status" value="2"/>
</dbReference>
<dbReference type="STRING" id="888064.HMPREF9088_0543"/>
<dbReference type="FunFam" id="3.40.50.300:FF:000896">
    <property type="entry name" value="DNA mismatch repair protein MutS"/>
    <property type="match status" value="1"/>
</dbReference>
<comment type="caution">
    <text evidence="11">The sequence shown here is derived from an EMBL/GenBank/DDBJ whole genome shotgun (WGS) entry which is preliminary data.</text>
</comment>
<keyword evidence="5 8" id="KW-0067">ATP-binding</keyword>
<gene>
    <name evidence="8 11" type="primary">mutS</name>
    <name evidence="11" type="ORF">HMPREF9088_0543</name>
</gene>
<dbReference type="Pfam" id="PF01624">
    <property type="entry name" value="MutS_I"/>
    <property type="match status" value="1"/>
</dbReference>
<dbReference type="Gene3D" id="3.40.1170.10">
    <property type="entry name" value="DNA repair protein MutS, domain I"/>
    <property type="match status" value="1"/>
</dbReference>
<proteinExistence type="inferred from homology"/>
<dbReference type="Gene3D" id="3.40.50.300">
    <property type="entry name" value="P-loop containing nucleotide triphosphate hydrolases"/>
    <property type="match status" value="1"/>
</dbReference>
<dbReference type="InterPro" id="IPR036678">
    <property type="entry name" value="MutS_con_dom_sf"/>
</dbReference>
<evidence type="ECO:0000256" key="7">
    <source>
        <dbReference type="ARBA" id="ARBA00023204"/>
    </source>
</evidence>
<reference evidence="11 12" key="1">
    <citation type="submission" date="2010-12" db="EMBL/GenBank/DDBJ databases">
        <authorList>
            <person name="Muzny D."/>
            <person name="Qin X."/>
            <person name="Deng J."/>
            <person name="Jiang H."/>
            <person name="Liu Y."/>
            <person name="Qu J."/>
            <person name="Song X.-Z."/>
            <person name="Zhang L."/>
            <person name="Thornton R."/>
            <person name="Coyle M."/>
            <person name="Francisco L."/>
            <person name="Jackson L."/>
            <person name="Javaid M."/>
            <person name="Korchina V."/>
            <person name="Kovar C."/>
            <person name="Mata R."/>
            <person name="Mathew T."/>
            <person name="Ngo R."/>
            <person name="Nguyen L."/>
            <person name="Nguyen N."/>
            <person name="Okwuonu G."/>
            <person name="Ongeri F."/>
            <person name="Pham C."/>
            <person name="Simmons D."/>
            <person name="Wilczek-Boney K."/>
            <person name="Hale W."/>
            <person name="Jakkamsetti A."/>
            <person name="Pham P."/>
            <person name="Ruth R."/>
            <person name="San Lucas F."/>
            <person name="Warren J."/>
            <person name="Zhang J."/>
            <person name="Zhao Z."/>
            <person name="Zhou C."/>
            <person name="Zhu D."/>
            <person name="Lee S."/>
            <person name="Bess C."/>
            <person name="Blankenburg K."/>
            <person name="Forbes L."/>
            <person name="Fu Q."/>
            <person name="Gubbala S."/>
            <person name="Hirani K."/>
            <person name="Jayaseelan J.C."/>
            <person name="Lara F."/>
            <person name="Munidasa M."/>
            <person name="Palculict T."/>
            <person name="Patil S."/>
            <person name="Pu L.-L."/>
            <person name="Saada N."/>
            <person name="Tang L."/>
            <person name="Weissenberger G."/>
            <person name="Zhu Y."/>
            <person name="Hemphill L."/>
            <person name="Shang Y."/>
            <person name="Youmans B."/>
            <person name="Ayvaz T."/>
            <person name="Ross M."/>
            <person name="Santibanez J."/>
            <person name="Aqrawi P."/>
            <person name="Gross S."/>
            <person name="Joshi V."/>
            <person name="Fowler G."/>
            <person name="Nazareth L."/>
            <person name="Reid J."/>
            <person name="Worley K."/>
            <person name="Petrosino J."/>
            <person name="Highlander S."/>
            <person name="Gibbs R."/>
        </authorList>
    </citation>
    <scope>NUCLEOTIDE SEQUENCE [LARGE SCALE GENOMIC DNA]</scope>
    <source>
        <strain evidence="12">DSM 15952 / CCUG 50447 / LMG 22039 / TP 1.5</strain>
    </source>
</reference>
<sequence length="846" mass="95711">MPQKTKQTPMMEQYFSIKKDYQDAFLFYRLGDFYELFYDDAEKAAQILELTLTSRNKNADDPIPMCGVPYHAAAGYIDTLIEKGYKVAICEQVEDPKTTKGMVKREVIQLITPGTVMDGKGLHSKENNYLTAVIKDGDDYGIAYADLSTGEMKATVVSDEDIVFNELATLETKELIVAQPLPDNLTKRIEQRLGAVMSVQATEQQVGGLADAITEPLAKQAVELLHAYLQRTQMRQLGHLQPAQFYQTDHYLKMDYYSKYNLELTQAIRTGKKQGTLLWLLDETKTAMGARLLKQWIDHPLIQQAAIERRQLQVASLLHAFFERVDLQESLKGVYDLERLAGRIAFGNVNGRDLLQLKHSLQQVPQIQAIIAGINYEEWTALLTELTPLEDVVALIDEAIAEDAPLQITEGNVIKVGYDSQLDQYREAMRNGKQWLAELEAKERQETGIKNLKVGYNRVFGYYIEISKANIVNLTQPERYDRKQTLANAERFITPELKKLEALILEAEERSTELEYRLFIEVREQVKQAITRLQALAKAISTVDVLQSFATISERYQYVKPNMNQQQKLAIVQGRHPVVEKVLGQQEYIANDIVMDQETFILLITGPNMSGKSTYMRQLALTVILAQIGCFVPAESAELPIFDQIFTRIGASDDLIAGQSTFMVEMMEANQALQHATVNSLILFDELGRGTATYDGMALAQAIIEYIHRDIRAKTLFSTHYHELTVLDQELAHLRNQHVGAVEKEGEVVFLHKMMTGPADKSYGIHVAKLAGLPKELLTRASVILHSLESQAQSPMAHIDEPVEQLSLFQSQQQFVCEEVTQLNLSQMTPIEVMLKVAEWQKKLVD</sequence>
<keyword evidence="7 8" id="KW-0234">DNA repair</keyword>
<dbReference type="GO" id="GO:0005524">
    <property type="term" value="F:ATP binding"/>
    <property type="evidence" value="ECO:0007669"/>
    <property type="project" value="UniProtKB-UniRule"/>
</dbReference>
<comment type="function">
    <text evidence="8">This protein is involved in the repair of mismatches in DNA. It is possible that it carries out the mismatch recognition step. This protein has a weak ATPase activity.</text>
</comment>
<dbReference type="AlphaFoldDB" id="E6LDV3"/>
<dbReference type="GO" id="GO:0006298">
    <property type="term" value="P:mismatch repair"/>
    <property type="evidence" value="ECO:0007669"/>
    <property type="project" value="UniProtKB-UniRule"/>
</dbReference>
<dbReference type="Pfam" id="PF05190">
    <property type="entry name" value="MutS_IV"/>
    <property type="match status" value="1"/>
</dbReference>
<evidence type="ECO:0000256" key="4">
    <source>
        <dbReference type="ARBA" id="ARBA00022763"/>
    </source>
</evidence>
<dbReference type="Pfam" id="PF05188">
    <property type="entry name" value="MutS_II"/>
    <property type="match status" value="1"/>
</dbReference>
<dbReference type="InterPro" id="IPR007860">
    <property type="entry name" value="DNA_mmatch_repair_MutS_con_dom"/>
</dbReference>
<evidence type="ECO:0000256" key="6">
    <source>
        <dbReference type="ARBA" id="ARBA00023125"/>
    </source>
</evidence>
<dbReference type="OrthoDB" id="9802448at2"/>
<evidence type="ECO:0000256" key="8">
    <source>
        <dbReference type="HAMAP-Rule" id="MF_00096"/>
    </source>
</evidence>
<keyword evidence="3 8" id="KW-0547">Nucleotide-binding</keyword>
<dbReference type="InterPro" id="IPR007695">
    <property type="entry name" value="DNA_mismatch_repair_MutS-lik_N"/>
</dbReference>
<dbReference type="SUPFAM" id="SSF53150">
    <property type="entry name" value="DNA repair protein MutS, domain II"/>
    <property type="match status" value="1"/>
</dbReference>
<evidence type="ECO:0000256" key="9">
    <source>
        <dbReference type="RuleBase" id="RU003756"/>
    </source>
</evidence>
<dbReference type="Proteomes" id="UP000010296">
    <property type="component" value="Unassembled WGS sequence"/>
</dbReference>
<dbReference type="CDD" id="cd03284">
    <property type="entry name" value="ABC_MutS1"/>
    <property type="match status" value="1"/>
</dbReference>
<organism evidence="11 12">
    <name type="scientific">Enterococcus italicus (strain DSM 15952 / CCUG 50447 / LMG 22039 / TP 1.5)</name>
    <dbReference type="NCBI Taxonomy" id="888064"/>
    <lineage>
        <taxon>Bacteria</taxon>
        <taxon>Bacillati</taxon>
        <taxon>Bacillota</taxon>
        <taxon>Bacilli</taxon>
        <taxon>Lactobacillales</taxon>
        <taxon>Enterococcaceae</taxon>
        <taxon>Enterococcus</taxon>
    </lineage>
</organism>
<evidence type="ECO:0000313" key="12">
    <source>
        <dbReference type="Proteomes" id="UP000010296"/>
    </source>
</evidence>
<evidence type="ECO:0000256" key="3">
    <source>
        <dbReference type="ARBA" id="ARBA00022741"/>
    </source>
</evidence>
<dbReference type="SUPFAM" id="SSF52540">
    <property type="entry name" value="P-loop containing nucleoside triphosphate hydrolases"/>
    <property type="match status" value="1"/>
</dbReference>
<evidence type="ECO:0000313" key="11">
    <source>
        <dbReference type="EMBL" id="EFU74615.1"/>
    </source>
</evidence>
<dbReference type="NCBIfam" id="NF003810">
    <property type="entry name" value="PRK05399.1"/>
    <property type="match status" value="1"/>
</dbReference>
<dbReference type="HAMAP" id="MF_00096">
    <property type="entry name" value="MutS"/>
    <property type="match status" value="1"/>
</dbReference>
<feature type="domain" description="DNA mismatch repair proteins mutS family" evidence="10">
    <location>
        <begin position="680"/>
        <end position="696"/>
    </location>
</feature>
<comment type="similarity">
    <text evidence="1 8 9">Belongs to the DNA mismatch repair MutS family.</text>
</comment>
<dbReference type="FunFam" id="1.10.1420.10:FF:000007">
    <property type="entry name" value="DNA mismatch repair protein MutS"/>
    <property type="match status" value="1"/>
</dbReference>
<dbReference type="InterPro" id="IPR007696">
    <property type="entry name" value="DNA_mismatch_repair_MutS_core"/>
</dbReference>
<dbReference type="PIRSF" id="PIRSF037677">
    <property type="entry name" value="DNA_mis_repair_Msh6"/>
    <property type="match status" value="1"/>
</dbReference>
<protein>
    <recommendedName>
        <fullName evidence="2 8">DNA mismatch repair protein MutS</fullName>
    </recommendedName>
</protein>
<dbReference type="RefSeq" id="WP_007207564.1">
    <property type="nucleotide sequence ID" value="NZ_GL622241.1"/>
</dbReference>
<dbReference type="InterPro" id="IPR000432">
    <property type="entry name" value="DNA_mismatch_repair_MutS_C"/>
</dbReference>